<comment type="catalytic activity">
    <reaction evidence="1">
        <text>[protein]-peptidylproline (omega=180) = [protein]-peptidylproline (omega=0)</text>
        <dbReference type="Rhea" id="RHEA:16237"/>
        <dbReference type="Rhea" id="RHEA-COMP:10747"/>
        <dbReference type="Rhea" id="RHEA-COMP:10748"/>
        <dbReference type="ChEBI" id="CHEBI:83833"/>
        <dbReference type="ChEBI" id="CHEBI:83834"/>
        <dbReference type="EC" id="5.2.1.8"/>
    </reaction>
</comment>
<evidence type="ECO:0000256" key="6">
    <source>
        <dbReference type="ARBA" id="ARBA00023235"/>
    </source>
</evidence>
<dbReference type="AlphaFoldDB" id="K0KBU0"/>
<dbReference type="FunFam" id="1.25.40.10:FF:000029">
    <property type="entry name" value="peptidyl-prolyl cis-trans isomerase D"/>
    <property type="match status" value="1"/>
</dbReference>
<gene>
    <name evidence="9" type="ORF">BN7_2074</name>
</gene>
<evidence type="ECO:0000256" key="7">
    <source>
        <dbReference type="PROSITE-ProRule" id="PRU00339"/>
    </source>
</evidence>
<dbReference type="InterPro" id="IPR029000">
    <property type="entry name" value="Cyclophilin-like_dom_sf"/>
</dbReference>
<dbReference type="GO" id="GO:0016018">
    <property type="term" value="F:cyclosporin A binding"/>
    <property type="evidence" value="ECO:0007669"/>
    <property type="project" value="TreeGrafter"/>
</dbReference>
<dbReference type="Gene3D" id="1.25.40.10">
    <property type="entry name" value="Tetratricopeptide repeat domain"/>
    <property type="match status" value="1"/>
</dbReference>
<evidence type="ECO:0000259" key="8">
    <source>
        <dbReference type="PROSITE" id="PS50072"/>
    </source>
</evidence>
<evidence type="ECO:0000313" key="10">
    <source>
        <dbReference type="Proteomes" id="UP000009328"/>
    </source>
</evidence>
<evidence type="ECO:0000256" key="2">
    <source>
        <dbReference type="ARBA" id="ARBA00013194"/>
    </source>
</evidence>
<keyword evidence="10" id="KW-1185">Reference proteome</keyword>
<keyword evidence="6 9" id="KW-0413">Isomerase</keyword>
<dbReference type="SMART" id="SM00028">
    <property type="entry name" value="TPR"/>
    <property type="match status" value="3"/>
</dbReference>
<accession>K0KBU0</accession>
<protein>
    <recommendedName>
        <fullName evidence="2">peptidylprolyl isomerase</fullName>
        <ecNumber evidence="2">5.2.1.8</ecNumber>
    </recommendedName>
</protein>
<dbReference type="Pfam" id="PF00160">
    <property type="entry name" value="Pro_isomerase"/>
    <property type="match status" value="1"/>
</dbReference>
<keyword evidence="5" id="KW-0697">Rotamase</keyword>
<name>K0KBU0_WICCF</name>
<dbReference type="InParanoid" id="K0KBU0"/>
<dbReference type="SUPFAM" id="SSF48452">
    <property type="entry name" value="TPR-like"/>
    <property type="match status" value="1"/>
</dbReference>
<dbReference type="GO" id="GO:0003755">
    <property type="term" value="F:peptidyl-prolyl cis-trans isomerase activity"/>
    <property type="evidence" value="ECO:0007669"/>
    <property type="project" value="UniProtKB-KW"/>
</dbReference>
<dbReference type="FunFam" id="2.40.100.10:FF:000025">
    <property type="entry name" value="Peptidyl-prolyl cis-trans isomerase CYP19-2"/>
    <property type="match status" value="1"/>
</dbReference>
<dbReference type="Gene3D" id="2.40.100.10">
    <property type="entry name" value="Cyclophilin-like"/>
    <property type="match status" value="1"/>
</dbReference>
<dbReference type="InterPro" id="IPR011990">
    <property type="entry name" value="TPR-like_helical_dom_sf"/>
</dbReference>
<feature type="domain" description="PPIase cyclophilin-type" evidence="8">
    <location>
        <begin position="12"/>
        <end position="190"/>
    </location>
</feature>
<keyword evidence="3" id="KW-0677">Repeat</keyword>
<dbReference type="EC" id="5.2.1.8" evidence="2"/>
<dbReference type="FunCoup" id="K0KBU0">
    <property type="interactions" value="66"/>
</dbReference>
<dbReference type="Proteomes" id="UP000009328">
    <property type="component" value="Unassembled WGS sequence"/>
</dbReference>
<evidence type="ECO:0000256" key="4">
    <source>
        <dbReference type="ARBA" id="ARBA00022803"/>
    </source>
</evidence>
<dbReference type="PROSITE" id="PS50005">
    <property type="entry name" value="TPR"/>
    <property type="match status" value="1"/>
</dbReference>
<dbReference type="PANTHER" id="PTHR11071:SF561">
    <property type="entry name" value="PEPTIDYL-PROLYL CIS-TRANS ISOMERASE D-RELATED"/>
    <property type="match status" value="1"/>
</dbReference>
<dbReference type="InterPro" id="IPR019734">
    <property type="entry name" value="TPR_rpt"/>
</dbReference>
<dbReference type="eggNOG" id="KOG0546">
    <property type="taxonomic scope" value="Eukaryota"/>
</dbReference>
<proteinExistence type="predicted"/>
<dbReference type="SUPFAM" id="SSF50891">
    <property type="entry name" value="Cyclophilin-like"/>
    <property type="match status" value="1"/>
</dbReference>
<keyword evidence="4 7" id="KW-0802">TPR repeat</keyword>
<evidence type="ECO:0000256" key="3">
    <source>
        <dbReference type="ARBA" id="ARBA00022737"/>
    </source>
</evidence>
<dbReference type="GO" id="GO:0051082">
    <property type="term" value="F:unfolded protein binding"/>
    <property type="evidence" value="ECO:0007669"/>
    <property type="project" value="UniProtKB-ARBA"/>
</dbReference>
<organism evidence="9 10">
    <name type="scientific">Wickerhamomyces ciferrii (strain ATCC 14091 / BCRC 22168 / CBS 111 / JCM 3599 / NBRC 0793 / NRRL Y-1031 F-60-10)</name>
    <name type="common">Yeast</name>
    <name type="synonym">Pichia ciferrii</name>
    <dbReference type="NCBI Taxonomy" id="1206466"/>
    <lineage>
        <taxon>Eukaryota</taxon>
        <taxon>Fungi</taxon>
        <taxon>Dikarya</taxon>
        <taxon>Ascomycota</taxon>
        <taxon>Saccharomycotina</taxon>
        <taxon>Saccharomycetes</taxon>
        <taxon>Phaffomycetales</taxon>
        <taxon>Wickerhamomycetaceae</taxon>
        <taxon>Wickerhamomyces</taxon>
    </lineage>
</organism>
<dbReference type="EMBL" id="CAIF01000048">
    <property type="protein sequence ID" value="CCH42530.1"/>
    <property type="molecule type" value="Genomic_DNA"/>
</dbReference>
<evidence type="ECO:0000256" key="5">
    <source>
        <dbReference type="ARBA" id="ARBA00023110"/>
    </source>
</evidence>
<dbReference type="GO" id="GO:0005829">
    <property type="term" value="C:cytosol"/>
    <property type="evidence" value="ECO:0007669"/>
    <property type="project" value="TreeGrafter"/>
</dbReference>
<dbReference type="PROSITE" id="PS50072">
    <property type="entry name" value="CSA_PPIASE_2"/>
    <property type="match status" value="1"/>
</dbReference>
<comment type="caution">
    <text evidence="9">The sequence shown here is derived from an EMBL/GenBank/DDBJ whole genome shotgun (WGS) entry which is preliminary data.</text>
</comment>
<dbReference type="PRINTS" id="PR00153">
    <property type="entry name" value="CSAPPISMRASE"/>
</dbReference>
<evidence type="ECO:0000256" key="1">
    <source>
        <dbReference type="ARBA" id="ARBA00000971"/>
    </source>
</evidence>
<dbReference type="HOGENOM" id="CLU_012062_37_0_1"/>
<dbReference type="PANTHER" id="PTHR11071">
    <property type="entry name" value="PEPTIDYL-PROLYL CIS-TRANS ISOMERASE"/>
    <property type="match status" value="1"/>
</dbReference>
<evidence type="ECO:0000313" key="9">
    <source>
        <dbReference type="EMBL" id="CCH42530.1"/>
    </source>
</evidence>
<dbReference type="GO" id="GO:0042026">
    <property type="term" value="P:protein refolding"/>
    <property type="evidence" value="ECO:0007669"/>
    <property type="project" value="UniProtKB-ARBA"/>
</dbReference>
<feature type="repeat" description="TPR" evidence="7">
    <location>
        <begin position="324"/>
        <end position="357"/>
    </location>
</feature>
<dbReference type="STRING" id="1206466.K0KBU0"/>
<sequence>MGQVDAIHPKIYLDISIGGEKIGRIVAELYEDAAPKAYENFLHLCKGDKVDLDGKALTIKGNHFHKVIKNFMIQGGDITHGSSDISKNIDDLGKGGSSIYATESNPHGHFEDENLGEFSTTFNLAMANTGPNTNASQFFINTYPSPHLNGKHTIFGKVIHGKSTVRTIEYSAVDDSNIPKNEVTIEDCGEWEDGDDIPVYNTSYNQIGGDIYEEYPDDDDHFDDEKVPEQYEVTNRIKESGSLLFKQKNYQEALFKYKKALRYVVEYIPEPDQEPEYAPKFEELKRKLYLNLALTSVNLKDFQKAIDYSTYLLETETALPTEKAKSFYRKGLSLFELKKYNDALYNYKECFKLNSKDSVVERKIEETEKIIQDQKDKEKQKYAKFFGGK</sequence>
<reference evidence="9 10" key="1">
    <citation type="journal article" date="2012" name="Eukaryot. Cell">
        <title>Draft genome sequence of Wickerhamomyces ciferrii NRRL Y-1031 F-60-10.</title>
        <authorList>
            <person name="Schneider J."/>
            <person name="Andrea H."/>
            <person name="Blom J."/>
            <person name="Jaenicke S."/>
            <person name="Ruckert C."/>
            <person name="Schorsch C."/>
            <person name="Szczepanowski R."/>
            <person name="Farwick M."/>
            <person name="Goesmann A."/>
            <person name="Puhler A."/>
            <person name="Schaffer S."/>
            <person name="Tauch A."/>
            <person name="Kohler T."/>
            <person name="Brinkrolf K."/>
        </authorList>
    </citation>
    <scope>NUCLEOTIDE SEQUENCE [LARGE SCALE GENOMIC DNA]</scope>
    <source>
        <strain evidence="10">ATCC 14091 / BCRC 22168 / CBS 111 / JCM 3599 / NBRC 0793 / NRRL Y-1031 F-60-10</strain>
    </source>
</reference>
<dbReference type="InterPro" id="IPR002130">
    <property type="entry name" value="Cyclophilin-type_PPIase_dom"/>
</dbReference>